<name>A0A6N3A1C4_VEIPA</name>
<dbReference type="AlphaFoldDB" id="A0A6N3A1C4"/>
<dbReference type="InterPro" id="IPR029063">
    <property type="entry name" value="SAM-dependent_MTases_sf"/>
</dbReference>
<dbReference type="EMBL" id="CACRUG010000005">
    <property type="protein sequence ID" value="VYT85551.1"/>
    <property type="molecule type" value="Genomic_DNA"/>
</dbReference>
<dbReference type="RefSeq" id="WP_156697176.1">
    <property type="nucleotide sequence ID" value="NZ_CACRUG010000005.1"/>
</dbReference>
<organism evidence="1">
    <name type="scientific">Veillonella parvula</name>
    <name type="common">Staphylococcus parvulus</name>
    <dbReference type="NCBI Taxonomy" id="29466"/>
    <lineage>
        <taxon>Bacteria</taxon>
        <taxon>Bacillati</taxon>
        <taxon>Bacillota</taxon>
        <taxon>Negativicutes</taxon>
        <taxon>Veillonellales</taxon>
        <taxon>Veillonellaceae</taxon>
        <taxon>Veillonella</taxon>
    </lineage>
</organism>
<proteinExistence type="predicted"/>
<sequence length="261" mass="30607">MNIWGLFDSGNSCYKKAVYEYNSQWGGQHYITSIGIDRENKNSNFINQDLAINTLFDDKALFEKLDMLDRPDVILASPPCESWSIASAMKNGNACWKKEFNTATSLFGDIQASSKFTIREHRDYERYQYKYGKSFLTRINGEMCTYNMVQIIERYKPKIFIIENPMQSRIWEYLEDVIGFKLPHKNRTYYSDYGYIIQKPTIFASNINLGLRNNKTATKLAFKDIKSNGNGRYNERSNIPNELIFDMIRKCERKLNESRII</sequence>
<reference evidence="1" key="1">
    <citation type="submission" date="2019-11" db="EMBL/GenBank/DDBJ databases">
        <authorList>
            <person name="Feng L."/>
        </authorList>
    </citation>
    <scope>NUCLEOTIDE SEQUENCE</scope>
    <source>
        <strain evidence="1">VparvulaLFYP99</strain>
    </source>
</reference>
<dbReference type="SUPFAM" id="SSF53335">
    <property type="entry name" value="S-adenosyl-L-methionine-dependent methyltransferases"/>
    <property type="match status" value="1"/>
</dbReference>
<gene>
    <name evidence="1" type="ORF">VPLFYP99_01364</name>
</gene>
<accession>A0A6N3A1C4</accession>
<protein>
    <recommendedName>
        <fullName evidence="2">DNA methyltransferase</fullName>
    </recommendedName>
</protein>
<dbReference type="Gene3D" id="3.40.50.150">
    <property type="entry name" value="Vaccinia Virus protein VP39"/>
    <property type="match status" value="1"/>
</dbReference>
<evidence type="ECO:0000313" key="1">
    <source>
        <dbReference type="EMBL" id="VYT85551.1"/>
    </source>
</evidence>
<evidence type="ECO:0008006" key="2">
    <source>
        <dbReference type="Google" id="ProtNLM"/>
    </source>
</evidence>